<feature type="compositionally biased region" description="Polar residues" evidence="8">
    <location>
        <begin position="1"/>
        <end position="13"/>
    </location>
</feature>
<comment type="similarity">
    <text evidence="7">Belongs to the transglycosylase MltG family.</text>
</comment>
<organism evidence="9 10">
    <name type="scientific">Raoultibacter timonensis</name>
    <dbReference type="NCBI Taxonomy" id="1907662"/>
    <lineage>
        <taxon>Bacteria</taxon>
        <taxon>Bacillati</taxon>
        <taxon>Actinomycetota</taxon>
        <taxon>Coriobacteriia</taxon>
        <taxon>Eggerthellales</taxon>
        <taxon>Eggerthellaceae</taxon>
        <taxon>Raoultibacter</taxon>
    </lineage>
</organism>
<dbReference type="Gene3D" id="3.30.1490.480">
    <property type="entry name" value="Endolytic murein transglycosylase"/>
    <property type="match status" value="1"/>
</dbReference>
<dbReference type="RefSeq" id="WP_244386660.1">
    <property type="nucleotide sequence ID" value="NZ_AP025564.1"/>
</dbReference>
<dbReference type="CDD" id="cd08010">
    <property type="entry name" value="MltG_like"/>
    <property type="match status" value="1"/>
</dbReference>
<proteinExistence type="inferred from homology"/>
<evidence type="ECO:0000256" key="3">
    <source>
        <dbReference type="ARBA" id="ARBA00022989"/>
    </source>
</evidence>
<sequence>MTPRKQVTYSNRPNHAARAAHRAGERQFKTYDTSHIRPKKSKAPIVFAIILAVIVIGGLGWGGYTLFTSCSANAPTAVETLAEGESVTVIIPEGSGAKAISELLLDNRVIGDSTEFVNRVTETGQESALKPGTYTFAGPVTLDGVIDTLVAGPSAESFTVPEGFTVSQTAERVAEAYPGTITAEEFLACVNDASAYAVDYPFVDGAYNNSLEGFLFPKTYPLVDGATADSVVRQMLDQYKAEIAGIDFSYAEQHNLSQYQVLVIASLIEREASLDDERPLVSSVIYNRLAADMLLQIDATIAYAAGTTEITQEDLDTDGPFNTYLNRGLPPGPICSPGLASLTAAAAPADTTYLYYVVTGSGDGSHNFSETYEEHQNNVAQS</sequence>
<accession>A0ABM7WLX2</accession>
<dbReference type="EMBL" id="AP025564">
    <property type="protein sequence ID" value="BDE97389.1"/>
    <property type="molecule type" value="Genomic_DNA"/>
</dbReference>
<comment type="subcellular location">
    <subcellularLocation>
        <location evidence="7">Cell membrane</location>
        <topology evidence="7">Single-pass membrane protein</topology>
    </subcellularLocation>
</comment>
<evidence type="ECO:0000256" key="6">
    <source>
        <dbReference type="ARBA" id="ARBA00023316"/>
    </source>
</evidence>
<dbReference type="Proteomes" id="UP001320544">
    <property type="component" value="Chromosome"/>
</dbReference>
<dbReference type="GO" id="GO:0016829">
    <property type="term" value="F:lyase activity"/>
    <property type="evidence" value="ECO:0007669"/>
    <property type="project" value="UniProtKB-KW"/>
</dbReference>
<keyword evidence="4 7" id="KW-0472">Membrane</keyword>
<keyword evidence="10" id="KW-1185">Reference proteome</keyword>
<keyword evidence="5 7" id="KW-0456">Lyase</keyword>
<reference evidence="9 10" key="1">
    <citation type="submission" date="2022-01" db="EMBL/GenBank/DDBJ databases">
        <title>Novel bile acid biosynthetic pathways are enriched in the microbiome of centenarians.</title>
        <authorList>
            <person name="Sato Y."/>
            <person name="Atarashi K."/>
            <person name="Plichta R.D."/>
            <person name="Arai Y."/>
            <person name="Sasajima S."/>
            <person name="Kearney M.S."/>
            <person name="Suda W."/>
            <person name="Takeshita K."/>
            <person name="Sasaki T."/>
            <person name="Okamoto S."/>
            <person name="Skelly N.A."/>
            <person name="Okamura Y."/>
            <person name="Vlamakis H."/>
            <person name="Li Y."/>
            <person name="Tanoue T."/>
            <person name="Takei H."/>
            <person name="Nittono H."/>
            <person name="Narushima S."/>
            <person name="Irie J."/>
            <person name="Itoh H."/>
            <person name="Moriya K."/>
            <person name="Sugiura Y."/>
            <person name="Suematsu M."/>
            <person name="Moritoki N."/>
            <person name="Shibata S."/>
            <person name="Littman R.D."/>
            <person name="Fischbach A.M."/>
            <person name="Uwamino Y."/>
            <person name="Inoue T."/>
            <person name="Honda A."/>
            <person name="Hattori M."/>
            <person name="Murai T."/>
            <person name="Xavier J.R."/>
            <person name="Hirose N."/>
            <person name="Honda K."/>
        </authorList>
    </citation>
    <scope>NUCLEOTIDE SEQUENCE [LARGE SCALE GENOMIC DNA]</scope>
    <source>
        <strain evidence="9 10">CE91-St30</strain>
    </source>
</reference>
<evidence type="ECO:0000256" key="2">
    <source>
        <dbReference type="ARBA" id="ARBA00022692"/>
    </source>
</evidence>
<evidence type="ECO:0000256" key="7">
    <source>
        <dbReference type="HAMAP-Rule" id="MF_02065"/>
    </source>
</evidence>
<dbReference type="HAMAP" id="MF_02065">
    <property type="entry name" value="MltG"/>
    <property type="match status" value="1"/>
</dbReference>
<feature type="site" description="Important for catalytic activity" evidence="7">
    <location>
        <position position="271"/>
    </location>
</feature>
<protein>
    <recommendedName>
        <fullName evidence="7">Endolytic murein transglycosylase</fullName>
        <ecNumber evidence="7">4.2.2.29</ecNumber>
    </recommendedName>
    <alternativeName>
        <fullName evidence="7">Peptidoglycan lytic transglycosylase</fullName>
    </alternativeName>
    <alternativeName>
        <fullName evidence="7">Peptidoglycan polymerization terminase</fullName>
    </alternativeName>
</protein>
<keyword evidence="1 7" id="KW-1003">Cell membrane</keyword>
<evidence type="ECO:0000313" key="9">
    <source>
        <dbReference type="EMBL" id="BDE97389.1"/>
    </source>
</evidence>
<dbReference type="NCBIfam" id="TIGR00247">
    <property type="entry name" value="endolytic transglycosylase MltG"/>
    <property type="match status" value="1"/>
</dbReference>
<keyword evidence="6 7" id="KW-0961">Cell wall biogenesis/degradation</keyword>
<dbReference type="InterPro" id="IPR003770">
    <property type="entry name" value="MLTG-like"/>
</dbReference>
<feature type="transmembrane region" description="Helical" evidence="7">
    <location>
        <begin position="45"/>
        <end position="67"/>
    </location>
</feature>
<dbReference type="Gene3D" id="3.30.160.60">
    <property type="entry name" value="Classic Zinc Finger"/>
    <property type="match status" value="1"/>
</dbReference>
<name>A0ABM7WLX2_9ACTN</name>
<evidence type="ECO:0000256" key="1">
    <source>
        <dbReference type="ARBA" id="ARBA00022475"/>
    </source>
</evidence>
<dbReference type="EC" id="4.2.2.29" evidence="7"/>
<evidence type="ECO:0000256" key="5">
    <source>
        <dbReference type="ARBA" id="ARBA00023239"/>
    </source>
</evidence>
<comment type="function">
    <text evidence="7">Functions as a peptidoglycan terminase that cleaves nascent peptidoglycan strands endolytically to terminate their elongation.</text>
</comment>
<dbReference type="PANTHER" id="PTHR30518:SF2">
    <property type="entry name" value="ENDOLYTIC MUREIN TRANSGLYCOSYLASE"/>
    <property type="match status" value="1"/>
</dbReference>
<comment type="catalytic activity">
    <reaction evidence="7">
        <text>a peptidoglycan chain = a peptidoglycan chain with N-acetyl-1,6-anhydromuramyl-[peptide] at the reducing end + a peptidoglycan chain with N-acetylglucosamine at the non-reducing end.</text>
        <dbReference type="EC" id="4.2.2.29"/>
    </reaction>
</comment>
<keyword evidence="3 7" id="KW-1133">Transmembrane helix</keyword>
<keyword evidence="2 7" id="KW-0812">Transmembrane</keyword>
<dbReference type="PANTHER" id="PTHR30518">
    <property type="entry name" value="ENDOLYTIC MUREIN TRANSGLYCOSYLASE"/>
    <property type="match status" value="1"/>
</dbReference>
<dbReference type="Pfam" id="PF02618">
    <property type="entry name" value="YceG"/>
    <property type="match status" value="1"/>
</dbReference>
<evidence type="ECO:0000256" key="8">
    <source>
        <dbReference type="SAM" id="MobiDB-lite"/>
    </source>
</evidence>
<evidence type="ECO:0000256" key="4">
    <source>
        <dbReference type="ARBA" id="ARBA00023136"/>
    </source>
</evidence>
<gene>
    <name evidence="7" type="primary">mltG</name>
    <name evidence="9" type="ORF">CE91St30_27220</name>
</gene>
<evidence type="ECO:0000313" key="10">
    <source>
        <dbReference type="Proteomes" id="UP001320544"/>
    </source>
</evidence>
<feature type="region of interest" description="Disordered" evidence="8">
    <location>
        <begin position="1"/>
        <end position="23"/>
    </location>
</feature>